<sequence>MATDSFLNRWSKRKQAIADEELREQGTALASDEYQAIVESENRRFDLPHQAESLISDTELIEGQQGEEATDVQMALDTVQEVDVPPTPDMEDVARLKQGDSAASFLAKGVSAEIKKAALRKLFHTDAYNVLDGMNDYDLDYSNKASLSAEVAASLRQWTKEKIEDVQEGSQIQDLTDDESVLDQTVEQDVESTVAKRETKSTHDEERDNLSYEVRQIVPDESVDNNSDGS</sequence>
<name>A0A1E5C044_9GAMM</name>
<feature type="compositionally biased region" description="Basic and acidic residues" evidence="1">
    <location>
        <begin position="194"/>
        <end position="210"/>
    </location>
</feature>
<dbReference type="RefSeq" id="WP_016961124.1">
    <property type="nucleotide sequence ID" value="NZ_AJWN02000090.1"/>
</dbReference>
<dbReference type="Proteomes" id="UP000095039">
    <property type="component" value="Unassembled WGS sequence"/>
</dbReference>
<gene>
    <name evidence="2" type="ORF">A1OK_02510</name>
</gene>
<accession>A0A1E5C044</accession>
<dbReference type="Pfam" id="PF11748">
    <property type="entry name" value="DUF3306"/>
    <property type="match status" value="1"/>
</dbReference>
<evidence type="ECO:0000313" key="2">
    <source>
        <dbReference type="EMBL" id="OEE58897.1"/>
    </source>
</evidence>
<keyword evidence="3" id="KW-1185">Reference proteome</keyword>
<evidence type="ECO:0000313" key="3">
    <source>
        <dbReference type="Proteomes" id="UP000095039"/>
    </source>
</evidence>
<organism evidence="2 3">
    <name type="scientific">Enterovibrio norvegicus FF-454</name>
    <dbReference type="NCBI Taxonomy" id="1185651"/>
    <lineage>
        <taxon>Bacteria</taxon>
        <taxon>Pseudomonadati</taxon>
        <taxon>Pseudomonadota</taxon>
        <taxon>Gammaproteobacteria</taxon>
        <taxon>Vibrionales</taxon>
        <taxon>Vibrionaceae</taxon>
        <taxon>Enterovibrio</taxon>
    </lineage>
</organism>
<feature type="region of interest" description="Disordered" evidence="1">
    <location>
        <begin position="165"/>
        <end position="230"/>
    </location>
</feature>
<feature type="compositionally biased region" description="Acidic residues" evidence="1">
    <location>
        <begin position="175"/>
        <end position="190"/>
    </location>
</feature>
<dbReference type="AlphaFoldDB" id="A0A1E5C044"/>
<comment type="caution">
    <text evidence="2">The sequence shown here is derived from an EMBL/GenBank/DDBJ whole genome shotgun (WGS) entry which is preliminary data.</text>
</comment>
<evidence type="ECO:0008006" key="4">
    <source>
        <dbReference type="Google" id="ProtNLM"/>
    </source>
</evidence>
<protein>
    <recommendedName>
        <fullName evidence="4">DUF3306 domain-containing protein</fullName>
    </recommendedName>
</protein>
<dbReference type="InterPro" id="IPR021735">
    <property type="entry name" value="DUF3306"/>
</dbReference>
<reference evidence="2 3" key="1">
    <citation type="journal article" date="2012" name="Science">
        <title>Ecological populations of bacteria act as socially cohesive units of antibiotic production and resistance.</title>
        <authorList>
            <person name="Cordero O.X."/>
            <person name="Wildschutte H."/>
            <person name="Kirkup B."/>
            <person name="Proehl S."/>
            <person name="Ngo L."/>
            <person name="Hussain F."/>
            <person name="Le Roux F."/>
            <person name="Mincer T."/>
            <person name="Polz M.F."/>
        </authorList>
    </citation>
    <scope>NUCLEOTIDE SEQUENCE [LARGE SCALE GENOMIC DNA]</scope>
    <source>
        <strain evidence="2 3">FF-454</strain>
    </source>
</reference>
<dbReference type="EMBL" id="AJWN02000090">
    <property type="protein sequence ID" value="OEE58897.1"/>
    <property type="molecule type" value="Genomic_DNA"/>
</dbReference>
<evidence type="ECO:0000256" key="1">
    <source>
        <dbReference type="SAM" id="MobiDB-lite"/>
    </source>
</evidence>
<proteinExistence type="predicted"/>